<gene>
    <name evidence="3" type="ORF">KQI88_01555</name>
</gene>
<dbReference type="InterPro" id="IPR018745">
    <property type="entry name" value="MpsC"/>
</dbReference>
<organism evidence="3 4">
    <name type="scientific">Alkaliphilus flagellatus</name>
    <dbReference type="NCBI Taxonomy" id="2841507"/>
    <lineage>
        <taxon>Bacteria</taxon>
        <taxon>Bacillati</taxon>
        <taxon>Bacillota</taxon>
        <taxon>Clostridia</taxon>
        <taxon>Peptostreptococcales</taxon>
        <taxon>Natronincolaceae</taxon>
        <taxon>Alkaliphilus</taxon>
    </lineage>
</organism>
<evidence type="ECO:0000313" key="4">
    <source>
        <dbReference type="Proteomes" id="UP000779508"/>
    </source>
</evidence>
<comment type="caution">
    <text evidence="3">The sequence shown here is derived from an EMBL/GenBank/DDBJ whole genome shotgun (WGS) entry which is preliminary data.</text>
</comment>
<keyword evidence="1" id="KW-0597">Phosphoprotein</keyword>
<dbReference type="PANTHER" id="PTHR43228:SF1">
    <property type="entry name" value="TWO-COMPONENT RESPONSE REGULATOR ARR22"/>
    <property type="match status" value="1"/>
</dbReference>
<protein>
    <submittedName>
        <fullName evidence="3">DUF2294 family protein</fullName>
    </submittedName>
</protein>
<reference evidence="3 4" key="1">
    <citation type="submission" date="2021-06" db="EMBL/GenBank/DDBJ databases">
        <authorList>
            <person name="Sun Q."/>
            <person name="Li D."/>
        </authorList>
    </citation>
    <scope>NUCLEOTIDE SEQUENCE [LARGE SCALE GENOMIC DNA]</scope>
    <source>
        <strain evidence="3 4">MSJ-5</strain>
    </source>
</reference>
<feature type="domain" description="Response regulatory" evidence="2">
    <location>
        <begin position="14"/>
        <end position="128"/>
    </location>
</feature>
<dbReference type="PROSITE" id="PS50110">
    <property type="entry name" value="RESPONSE_REGULATORY"/>
    <property type="match status" value="1"/>
</dbReference>
<dbReference type="InterPro" id="IPR052048">
    <property type="entry name" value="ST_Response_Regulator"/>
</dbReference>
<evidence type="ECO:0000256" key="1">
    <source>
        <dbReference type="PROSITE-ProRule" id="PRU00169"/>
    </source>
</evidence>
<dbReference type="RefSeq" id="WP_216414604.1">
    <property type="nucleotide sequence ID" value="NZ_JAHLQK010000001.1"/>
</dbReference>
<dbReference type="SMART" id="SM00448">
    <property type="entry name" value="REC"/>
    <property type="match status" value="1"/>
</dbReference>
<dbReference type="PANTHER" id="PTHR43228">
    <property type="entry name" value="TWO-COMPONENT RESPONSE REGULATOR"/>
    <property type="match status" value="1"/>
</dbReference>
<feature type="modified residue" description="4-aspartylphosphate" evidence="1">
    <location>
        <position position="63"/>
    </location>
</feature>
<evidence type="ECO:0000259" key="2">
    <source>
        <dbReference type="PROSITE" id="PS50110"/>
    </source>
</evidence>
<accession>A0ABS6FYZ1</accession>
<name>A0ABS6FYZ1_9FIRM</name>
<proteinExistence type="predicted"/>
<dbReference type="Pfam" id="PF10057">
    <property type="entry name" value="MpsC"/>
    <property type="match status" value="1"/>
</dbReference>
<dbReference type="InterPro" id="IPR001789">
    <property type="entry name" value="Sig_transdc_resp-reg_receiver"/>
</dbReference>
<keyword evidence="4" id="KW-1185">Reference proteome</keyword>
<sequence length="260" mass="30049">MMKVEPSSVLCNLKVLYVEDEDFTKNEMVKYLKRRVGKLYTAENGVNGIETFRQNKPHIIITDLKMPVMDGLQMIKEIRNMGYNSSIIITSAISDTDTILEAVDVGIIKYVLKPINPKELIHSMEKIGKEIFKNQLKDTILNNNIILDKDKKNNLEKKIKSEVAHFIKLHSGKGPRDLHVFIEANLIEIKAFDILTNFELYLISNNKNHSLVEYNRRLFYIEGSEELEKKIEGILDNSVKFCDIVCDCRKNIDRIIFSIL</sequence>
<dbReference type="EMBL" id="JAHLQK010000001">
    <property type="protein sequence ID" value="MBU5675101.1"/>
    <property type="molecule type" value="Genomic_DNA"/>
</dbReference>
<evidence type="ECO:0000313" key="3">
    <source>
        <dbReference type="EMBL" id="MBU5675101.1"/>
    </source>
</evidence>
<dbReference type="Pfam" id="PF00072">
    <property type="entry name" value="Response_reg"/>
    <property type="match status" value="1"/>
</dbReference>
<dbReference type="Proteomes" id="UP000779508">
    <property type="component" value="Unassembled WGS sequence"/>
</dbReference>